<keyword evidence="3" id="KW-1185">Reference proteome</keyword>
<accession>A0ABZ0WN99</accession>
<evidence type="ECO:0000313" key="3">
    <source>
        <dbReference type="Proteomes" id="UP001325479"/>
    </source>
</evidence>
<gene>
    <name evidence="2" type="ORF">U0042_03830</name>
</gene>
<reference evidence="2 3" key="1">
    <citation type="submission" date="2023-12" db="EMBL/GenBank/DDBJ databases">
        <title>Genome sequencing and assembly of bacterial species from a model synthetic community.</title>
        <authorList>
            <person name="Hogle S.L."/>
        </authorList>
    </citation>
    <scope>NUCLEOTIDE SEQUENCE [LARGE SCALE GENOMIC DNA]</scope>
    <source>
        <strain evidence="2 3">HAMBI 2494</strain>
    </source>
</reference>
<proteinExistence type="predicted"/>
<evidence type="ECO:0000313" key="2">
    <source>
        <dbReference type="EMBL" id="WQD78848.1"/>
    </source>
</evidence>
<name>A0ABZ0WN99_9BURK</name>
<organism evidence="2 3">
    <name type="scientific">Paraburkholderia kururiensis</name>
    <dbReference type="NCBI Taxonomy" id="984307"/>
    <lineage>
        <taxon>Bacteria</taxon>
        <taxon>Pseudomonadati</taxon>
        <taxon>Pseudomonadota</taxon>
        <taxon>Betaproteobacteria</taxon>
        <taxon>Burkholderiales</taxon>
        <taxon>Burkholderiaceae</taxon>
        <taxon>Paraburkholderia</taxon>
    </lineage>
</organism>
<protein>
    <recommendedName>
        <fullName evidence="4">Multidrug transporter</fullName>
    </recommendedName>
</protein>
<feature type="compositionally biased region" description="Basic and acidic residues" evidence="1">
    <location>
        <begin position="52"/>
        <end position="61"/>
    </location>
</feature>
<sequence>MANRQSKADENAPLQPETDKQTGTGTFTTDVSETDDEGTTVREAEVREDDLAEVRPSEGERGGGSGQSH</sequence>
<feature type="region of interest" description="Disordered" evidence="1">
    <location>
        <begin position="1"/>
        <end position="69"/>
    </location>
</feature>
<feature type="compositionally biased region" description="Basic and acidic residues" evidence="1">
    <location>
        <begin position="1"/>
        <end position="10"/>
    </location>
</feature>
<evidence type="ECO:0008006" key="4">
    <source>
        <dbReference type="Google" id="ProtNLM"/>
    </source>
</evidence>
<evidence type="ECO:0000256" key="1">
    <source>
        <dbReference type="SAM" id="MobiDB-lite"/>
    </source>
</evidence>
<dbReference type="Proteomes" id="UP001325479">
    <property type="component" value="Chromosome"/>
</dbReference>
<dbReference type="EMBL" id="CP139965">
    <property type="protein sequence ID" value="WQD78848.1"/>
    <property type="molecule type" value="Genomic_DNA"/>
</dbReference>
<feature type="compositionally biased region" description="Low complexity" evidence="1">
    <location>
        <begin position="21"/>
        <end position="31"/>
    </location>
</feature>
<dbReference type="RefSeq" id="WP_114809939.1">
    <property type="nucleotide sequence ID" value="NZ_CP139965.1"/>
</dbReference>